<name>A0AAN8P6X5_POLSC</name>
<comment type="caution">
    <text evidence="3">The sequence shown here is derived from an EMBL/GenBank/DDBJ whole genome shotgun (WGS) entry which is preliminary data.</text>
</comment>
<proteinExistence type="predicted"/>
<dbReference type="InterPro" id="IPR039139">
    <property type="entry name" value="CCDC170-like"/>
</dbReference>
<dbReference type="PANTHER" id="PTHR18863">
    <property type="entry name" value="TSEC-2-RELATED"/>
    <property type="match status" value="1"/>
</dbReference>
<reference evidence="3 4" key="1">
    <citation type="submission" date="2023-10" db="EMBL/GenBank/DDBJ databases">
        <title>Genomes of two closely related lineages of the louse Polyplax serrata with different host specificities.</title>
        <authorList>
            <person name="Martinu J."/>
            <person name="Tarabai H."/>
            <person name="Stefka J."/>
            <person name="Hypsa V."/>
        </authorList>
    </citation>
    <scope>NUCLEOTIDE SEQUENCE [LARGE SCALE GENOMIC DNA]</scope>
    <source>
        <strain evidence="3">HR10_N</strain>
    </source>
</reference>
<evidence type="ECO:0000313" key="3">
    <source>
        <dbReference type="EMBL" id="KAK6636344.1"/>
    </source>
</evidence>
<accession>A0AAN8P6X5</accession>
<feature type="region of interest" description="Disordered" evidence="2">
    <location>
        <begin position="521"/>
        <end position="551"/>
    </location>
</feature>
<protein>
    <recommendedName>
        <fullName evidence="5">Coiled-coil domain-containing protein 170</fullName>
    </recommendedName>
</protein>
<evidence type="ECO:0008006" key="5">
    <source>
        <dbReference type="Google" id="ProtNLM"/>
    </source>
</evidence>
<keyword evidence="1" id="KW-0175">Coiled coil</keyword>
<dbReference type="AlphaFoldDB" id="A0AAN8P6X5"/>
<gene>
    <name evidence="3" type="ORF">RUM43_010004</name>
</gene>
<feature type="compositionally biased region" description="Basic and acidic residues" evidence="2">
    <location>
        <begin position="538"/>
        <end position="551"/>
    </location>
</feature>
<feature type="coiled-coil region" evidence="1">
    <location>
        <begin position="228"/>
        <end position="276"/>
    </location>
</feature>
<dbReference type="Proteomes" id="UP001372834">
    <property type="component" value="Unassembled WGS sequence"/>
</dbReference>
<evidence type="ECO:0000313" key="4">
    <source>
        <dbReference type="Proteomes" id="UP001372834"/>
    </source>
</evidence>
<dbReference type="EMBL" id="JAWJWE010000004">
    <property type="protein sequence ID" value="KAK6636344.1"/>
    <property type="molecule type" value="Genomic_DNA"/>
</dbReference>
<evidence type="ECO:0000256" key="2">
    <source>
        <dbReference type="SAM" id="MobiDB-lite"/>
    </source>
</evidence>
<dbReference type="PANTHER" id="PTHR18863:SF6">
    <property type="entry name" value="COILED-COIL DOMAIN-CONTAINING PROTEIN 170"/>
    <property type="match status" value="1"/>
</dbReference>
<organism evidence="3 4">
    <name type="scientific">Polyplax serrata</name>
    <name type="common">Common mouse louse</name>
    <dbReference type="NCBI Taxonomy" id="468196"/>
    <lineage>
        <taxon>Eukaryota</taxon>
        <taxon>Metazoa</taxon>
        <taxon>Ecdysozoa</taxon>
        <taxon>Arthropoda</taxon>
        <taxon>Hexapoda</taxon>
        <taxon>Insecta</taxon>
        <taxon>Pterygota</taxon>
        <taxon>Neoptera</taxon>
        <taxon>Paraneoptera</taxon>
        <taxon>Psocodea</taxon>
        <taxon>Troctomorpha</taxon>
        <taxon>Phthiraptera</taxon>
        <taxon>Anoplura</taxon>
        <taxon>Polyplacidae</taxon>
        <taxon>Polyplax</taxon>
    </lineage>
</organism>
<sequence>MAHGRCKKSLTHEVTNGNRKEDWEVFDILCMQNSEMDEDSHDAMTALKSELAALQYKRDKLMSELNEMRAQVRSRDQRTVELQSETETLKEQAARQNAIIASLKKRIQELEEKERNLSLAQGRSETALETLQRENKYQEEKNKELGRKIRALEVECHAEEQSKLAARESMSDFLRKLSNALGVMETIDSHASQECLAHKAADLVLETSRLRSRTSSLGDNLHAVEVELKSCREALERAVGERDNFQRQAASHFIEIDKLKKEKEDLEIQQKVAERELCELREKLAFATKNLGCASVNSAAQEVTISQLRDECRIKEEKSHRLQSELRLFLESLAIALSTPTRFVGSTEDEIKNGIKAIVQESKEKALQIETLKENVNYLNGQMAKKTEMDDESNHRMRILQEEKCVLETRLSKLEEDLHNSNVARESLRTDKATFLSFIERLNRIFNMDEIAKEVEPDLMIESLLVRAEKLARLESNKIVDKEPSRKRHYSFKIDFSRLRRSETRKFYIVQYKSYEFELSDESNVPNAKETENSEGTTPKERPSFGPAEEKTCHSGIEENFRARSTIAVERDEATMKCKKLMKQVEKLESQLADGRSLSQDIKNQLAEAGDFKIAALERGRKVEELQKRLVDAETVISRYNKKISTLKEELRNTGQNADQERTISEHSLQLLRDDLTNTKLSLAECTRRENQVRVERVPKGWEAFARGWTNLAMRVARLHGFKSSVCKALCLPPGATDFDLLTKLEKLVAAHREFTLLSRRYEDPITGTSFTPVRTPKYEDSGFLDQHDLSPLEDSDDISHSKHAH</sequence>
<evidence type="ECO:0000256" key="1">
    <source>
        <dbReference type="SAM" id="Coils"/>
    </source>
</evidence>
<feature type="coiled-coil region" evidence="1">
    <location>
        <begin position="44"/>
        <end position="162"/>
    </location>
</feature>
<feature type="coiled-coil region" evidence="1">
    <location>
        <begin position="571"/>
        <end position="657"/>
    </location>
</feature>